<accession>A0A9C6E0S4</accession>
<gene>
    <name evidence="2" type="primary">LOC119643853</name>
</gene>
<organism evidence="1 2">
    <name type="scientific">Glossina fuscipes</name>
    <dbReference type="NCBI Taxonomy" id="7396"/>
    <lineage>
        <taxon>Eukaryota</taxon>
        <taxon>Metazoa</taxon>
        <taxon>Ecdysozoa</taxon>
        <taxon>Arthropoda</taxon>
        <taxon>Hexapoda</taxon>
        <taxon>Insecta</taxon>
        <taxon>Pterygota</taxon>
        <taxon>Neoptera</taxon>
        <taxon>Endopterygota</taxon>
        <taxon>Diptera</taxon>
        <taxon>Brachycera</taxon>
        <taxon>Muscomorpha</taxon>
        <taxon>Hippoboscoidea</taxon>
        <taxon>Glossinidae</taxon>
        <taxon>Glossina</taxon>
    </lineage>
</organism>
<dbReference type="SUPFAM" id="SSF56219">
    <property type="entry name" value="DNase I-like"/>
    <property type="match status" value="1"/>
</dbReference>
<dbReference type="Proteomes" id="UP000092443">
    <property type="component" value="Unplaced"/>
</dbReference>
<evidence type="ECO:0000313" key="2">
    <source>
        <dbReference type="RefSeq" id="XP_037899282.1"/>
    </source>
</evidence>
<proteinExistence type="predicted"/>
<keyword evidence="1" id="KW-1185">Reference proteome</keyword>
<sequence length="297" mass="34475">MERLGGGVLIAVDNCCASSIVSFPVTVDVEFICVKIVLKNCMMYIACSYIPPMSDISIYLKHLQLIKLVVNDLKPSDKILVLGDFNLPFVSWCCDEDFGYYTPVSYPLLYTDIFEEIYELCLFQNNSIVNNNGRLLDSIFFNYSNVSVTRVDPYILPEDIHHPTLGINLGILQTIQVLNKTCNKRHTFRKTNYNKLHDILSSFHWNLEYSDIDGSLDSIYNILLYAIYKSVPTQSDSYLSIYPIWFNKHLKLIRNEKSGLFKIFKLSELVMDYIRYSNARREYNFEKISLMWCICKG</sequence>
<dbReference type="AlphaFoldDB" id="A0A9C6E0S4"/>
<protein>
    <submittedName>
        <fullName evidence="2">Uncharacterized protein LOC119643853</fullName>
    </submittedName>
</protein>
<reference evidence="2" key="1">
    <citation type="submission" date="2025-08" db="UniProtKB">
        <authorList>
            <consortium name="RefSeq"/>
        </authorList>
    </citation>
    <scope>IDENTIFICATION</scope>
    <source>
        <tissue evidence="2">Whole body pupa</tissue>
    </source>
</reference>
<dbReference type="InterPro" id="IPR036691">
    <property type="entry name" value="Endo/exonu/phosph_ase_sf"/>
</dbReference>
<name>A0A9C6E0S4_9MUSC</name>
<evidence type="ECO:0000313" key="1">
    <source>
        <dbReference type="Proteomes" id="UP000092443"/>
    </source>
</evidence>
<dbReference type="Gene3D" id="3.60.10.10">
    <property type="entry name" value="Endonuclease/exonuclease/phosphatase"/>
    <property type="match status" value="1"/>
</dbReference>
<dbReference type="GeneID" id="119643853"/>
<dbReference type="RefSeq" id="XP_037899282.1">
    <property type="nucleotide sequence ID" value="XM_038043354.1"/>
</dbReference>
<dbReference type="KEGG" id="gfs:119643853"/>